<name>A0A1W1BH46_9ZZZZ</name>
<dbReference type="PANTHER" id="PTHR35812:SF1">
    <property type="entry name" value="LIPOPROTEIN"/>
    <property type="match status" value="1"/>
</dbReference>
<gene>
    <name evidence="2" type="ORF">MNB_SV-12-1341</name>
</gene>
<evidence type="ECO:0000259" key="1">
    <source>
        <dbReference type="Pfam" id="PF07603"/>
    </source>
</evidence>
<organism evidence="2">
    <name type="scientific">hydrothermal vent metagenome</name>
    <dbReference type="NCBI Taxonomy" id="652676"/>
    <lineage>
        <taxon>unclassified sequences</taxon>
        <taxon>metagenomes</taxon>
        <taxon>ecological metagenomes</taxon>
    </lineage>
</organism>
<dbReference type="InterPro" id="IPR011460">
    <property type="entry name" value="Lcl_C"/>
</dbReference>
<dbReference type="Pfam" id="PF07603">
    <property type="entry name" value="Lcl_C"/>
    <property type="match status" value="1"/>
</dbReference>
<sequence length="268" mass="31062">MFIYKKKLFLGLLAILGIFSFAMAVVPESVGLYVGMIKADDSNRSVRILTKNDSDNISVYDYANFRIFDAIKINVSDNNIMDLICDKIYQTYNDNETYKSNSRILNIKDIFDIKCSKLPKIKKTGQTISYKAFDDGYYEKGVTPRYSRRGDIVIDHITKLQWQDDIEAKTITKNWEDAKTYCSNLTLDGYSNWRLPTIVELQSIMVDAKVPAIDTTVFLNYDSSTSKYWSSTRHVTNADYAWGVNFYNSNIMYYNNLHIRNVRCIKEK</sequence>
<dbReference type="PANTHER" id="PTHR35812">
    <property type="entry name" value="LIPOPROTEIN"/>
    <property type="match status" value="1"/>
</dbReference>
<evidence type="ECO:0000313" key="2">
    <source>
        <dbReference type="EMBL" id="SFV52823.1"/>
    </source>
</evidence>
<accession>A0A1W1BH46</accession>
<protein>
    <submittedName>
        <fullName evidence="2">Odd Oz/ten-m homolog 4</fullName>
    </submittedName>
</protein>
<dbReference type="AlphaFoldDB" id="A0A1W1BH46"/>
<dbReference type="EMBL" id="FPHE01000038">
    <property type="protein sequence ID" value="SFV52823.1"/>
    <property type="molecule type" value="Genomic_DNA"/>
</dbReference>
<reference evidence="2" key="1">
    <citation type="submission" date="2016-10" db="EMBL/GenBank/DDBJ databases">
        <authorList>
            <person name="de Groot N.N."/>
        </authorList>
    </citation>
    <scope>NUCLEOTIDE SEQUENCE</scope>
</reference>
<feature type="domain" description="Lcl C-terminal" evidence="1">
    <location>
        <begin position="152"/>
        <end position="265"/>
    </location>
</feature>
<proteinExistence type="predicted"/>